<name>A0ABW0Z7B9_9ACTN</name>
<evidence type="ECO:0000256" key="1">
    <source>
        <dbReference type="SAM" id="MobiDB-lite"/>
    </source>
</evidence>
<evidence type="ECO:0000313" key="2">
    <source>
        <dbReference type="EMBL" id="MFC5723742.1"/>
    </source>
</evidence>
<feature type="compositionally biased region" description="Low complexity" evidence="1">
    <location>
        <begin position="190"/>
        <end position="199"/>
    </location>
</feature>
<dbReference type="EMBL" id="JBHSPB010000020">
    <property type="protein sequence ID" value="MFC5723742.1"/>
    <property type="molecule type" value="Genomic_DNA"/>
</dbReference>
<reference evidence="3" key="1">
    <citation type="journal article" date="2019" name="Int. J. Syst. Evol. Microbiol.">
        <title>The Global Catalogue of Microorganisms (GCM) 10K type strain sequencing project: providing services to taxonomists for standard genome sequencing and annotation.</title>
        <authorList>
            <consortium name="The Broad Institute Genomics Platform"/>
            <consortium name="The Broad Institute Genome Sequencing Center for Infectious Disease"/>
            <person name="Wu L."/>
            <person name="Ma J."/>
        </authorList>
    </citation>
    <scope>NUCLEOTIDE SEQUENCE [LARGE SCALE GENOMIC DNA]</scope>
    <source>
        <strain evidence="3">CGMCC 4.7304</strain>
    </source>
</reference>
<keyword evidence="3" id="KW-1185">Reference proteome</keyword>
<dbReference type="RefSeq" id="WP_390320140.1">
    <property type="nucleotide sequence ID" value="NZ_JBHSPB010000020.1"/>
</dbReference>
<proteinExistence type="predicted"/>
<evidence type="ECO:0008006" key="4">
    <source>
        <dbReference type="Google" id="ProtNLM"/>
    </source>
</evidence>
<feature type="compositionally biased region" description="Low complexity" evidence="1">
    <location>
        <begin position="130"/>
        <end position="153"/>
    </location>
</feature>
<feature type="compositionally biased region" description="Low complexity" evidence="1">
    <location>
        <begin position="231"/>
        <end position="252"/>
    </location>
</feature>
<comment type="caution">
    <text evidence="2">The sequence shown here is derived from an EMBL/GenBank/DDBJ whole genome shotgun (WGS) entry which is preliminary data.</text>
</comment>
<sequence length="320" mass="33387">MTVAATSVVCAAGTWLVEETVLIRSLAAAASATAVIGSVLLRRWDRAAGRQVARLTAAQTREEWKAEERVAELETELEEQRASRSRVEGKLRAKRAELARLRTEHADLLRRYATAEAERADALEDRRLARTSASSDAKAPAPAPESADSGSAPLTGVTPAAYRKAADALRELERKAEQRQRKGDGGGSVTAGAGSAPGTDGAGARARTEQGAADADKAPRPEAKAAPGKRAVAVAVPPQAEASRAASRAQGGFDFFGNQGKPLSPKPVEETDLADVVGEEALAERERAAGADGADSAVIDLTAHDETEQIDVARLRGAAS</sequence>
<feature type="region of interest" description="Disordered" evidence="1">
    <location>
        <begin position="284"/>
        <end position="320"/>
    </location>
</feature>
<accession>A0ABW0Z7B9</accession>
<dbReference type="Proteomes" id="UP001596083">
    <property type="component" value="Unassembled WGS sequence"/>
</dbReference>
<gene>
    <name evidence="2" type="ORF">ACFP1Z_26615</name>
</gene>
<feature type="region of interest" description="Disordered" evidence="1">
    <location>
        <begin position="174"/>
        <end position="270"/>
    </location>
</feature>
<feature type="compositionally biased region" description="Basic and acidic residues" evidence="1">
    <location>
        <begin position="302"/>
        <end position="314"/>
    </location>
</feature>
<feature type="compositionally biased region" description="Basic and acidic residues" evidence="1">
    <location>
        <begin position="214"/>
        <end position="223"/>
    </location>
</feature>
<feature type="region of interest" description="Disordered" evidence="1">
    <location>
        <begin position="123"/>
        <end position="157"/>
    </location>
</feature>
<feature type="compositionally biased region" description="Basic and acidic residues" evidence="1">
    <location>
        <begin position="174"/>
        <end position="184"/>
    </location>
</feature>
<protein>
    <recommendedName>
        <fullName evidence="4">Secreted protein</fullName>
    </recommendedName>
</protein>
<organism evidence="2 3">
    <name type="scientific">Streptomyces gamaensis</name>
    <dbReference type="NCBI Taxonomy" id="1763542"/>
    <lineage>
        <taxon>Bacteria</taxon>
        <taxon>Bacillati</taxon>
        <taxon>Actinomycetota</taxon>
        <taxon>Actinomycetes</taxon>
        <taxon>Kitasatosporales</taxon>
        <taxon>Streptomycetaceae</taxon>
        <taxon>Streptomyces</taxon>
    </lineage>
</organism>
<evidence type="ECO:0000313" key="3">
    <source>
        <dbReference type="Proteomes" id="UP001596083"/>
    </source>
</evidence>